<evidence type="ECO:0000256" key="8">
    <source>
        <dbReference type="HAMAP-Rule" id="MF_01309"/>
    </source>
</evidence>
<sequence length="211" mass="23820">MGQKVNPINFRLQVNKNWSSRWFTANKKEFAEAIRQDHEIRELIEKKFASRPTINRIEIERSANLITITIHTAKAGVVIGRGGAGVNELKKQVEKIAGQPVRINIEEVRRPELAAKLVAENIARQLERRINFRRATKMTAQNTMNAGAKGIRIEVAGRLNGAEMARREKVIEGSVPLHTLRADIDFHCARAQTPAGIIGVKVWIYKGERSR</sequence>
<dbReference type="InterPro" id="IPR004087">
    <property type="entry name" value="KH_dom"/>
</dbReference>
<dbReference type="GO" id="GO:0022627">
    <property type="term" value="C:cytosolic small ribosomal subunit"/>
    <property type="evidence" value="ECO:0007669"/>
    <property type="project" value="TreeGrafter"/>
</dbReference>
<evidence type="ECO:0000256" key="2">
    <source>
        <dbReference type="ARBA" id="ARBA00022730"/>
    </source>
</evidence>
<dbReference type="SUPFAM" id="SSF54814">
    <property type="entry name" value="Prokaryotic type KH domain (KH-domain type II)"/>
    <property type="match status" value="1"/>
</dbReference>
<evidence type="ECO:0000256" key="4">
    <source>
        <dbReference type="ARBA" id="ARBA00022980"/>
    </source>
</evidence>
<proteinExistence type="inferred from homology"/>
<dbReference type="InterPro" id="IPR036419">
    <property type="entry name" value="Ribosomal_S3_C_sf"/>
</dbReference>
<dbReference type="GO" id="GO:0019843">
    <property type="term" value="F:rRNA binding"/>
    <property type="evidence" value="ECO:0007669"/>
    <property type="project" value="UniProtKB-UniRule"/>
</dbReference>
<dbReference type="SUPFAM" id="SSF54821">
    <property type="entry name" value="Ribosomal protein S3 C-terminal domain"/>
    <property type="match status" value="1"/>
</dbReference>
<dbReference type="CDD" id="cd02412">
    <property type="entry name" value="KH-II_30S_S3"/>
    <property type="match status" value="1"/>
</dbReference>
<dbReference type="InterPro" id="IPR018280">
    <property type="entry name" value="Ribosomal_uS3_CS"/>
</dbReference>
<evidence type="ECO:0000259" key="10">
    <source>
        <dbReference type="PROSITE" id="PS50823"/>
    </source>
</evidence>
<dbReference type="PANTHER" id="PTHR11760:SF19">
    <property type="entry name" value="SMALL RIBOSOMAL SUBUNIT PROTEIN US3C"/>
    <property type="match status" value="1"/>
</dbReference>
<comment type="similarity">
    <text evidence="1 8 9">Belongs to the universal ribosomal protein uS3 family.</text>
</comment>
<dbReference type="InterPro" id="IPR015946">
    <property type="entry name" value="KH_dom-like_a/b"/>
</dbReference>
<dbReference type="Pfam" id="PF00189">
    <property type="entry name" value="Ribosomal_S3_C"/>
    <property type="match status" value="1"/>
</dbReference>
<evidence type="ECO:0000313" key="11">
    <source>
        <dbReference type="EMBL" id="QWQ31067.1"/>
    </source>
</evidence>
<dbReference type="PROSITE" id="PS50823">
    <property type="entry name" value="KH_TYPE_2"/>
    <property type="match status" value="1"/>
</dbReference>
<keyword evidence="2 8" id="KW-0699">rRNA-binding</keyword>
<evidence type="ECO:0000313" key="12">
    <source>
        <dbReference type="Proteomes" id="UP000677117"/>
    </source>
</evidence>
<dbReference type="InterPro" id="IPR057258">
    <property type="entry name" value="Ribosomal_uS3"/>
</dbReference>
<evidence type="ECO:0000256" key="5">
    <source>
        <dbReference type="ARBA" id="ARBA00023274"/>
    </source>
</evidence>
<dbReference type="PROSITE" id="PS00548">
    <property type="entry name" value="RIBOSOMAL_S3"/>
    <property type="match status" value="1"/>
</dbReference>
<dbReference type="PROSITE" id="PS50084">
    <property type="entry name" value="KH_TYPE_1"/>
    <property type="match status" value="1"/>
</dbReference>
<protein>
    <recommendedName>
        <fullName evidence="7 8">Small ribosomal subunit protein uS3</fullName>
    </recommendedName>
</protein>
<dbReference type="PANTHER" id="PTHR11760">
    <property type="entry name" value="30S/40S RIBOSOMAL PROTEIN S3"/>
    <property type="match status" value="1"/>
</dbReference>
<organism evidence="11 12">
    <name type="scientific">Candidatus Minimicrobia vallesae</name>
    <dbReference type="NCBI Taxonomy" id="2841264"/>
    <lineage>
        <taxon>Bacteria</taxon>
        <taxon>Candidatus Saccharimonadota</taxon>
        <taxon>Candidatus Saccharimonadota incertae sedis</taxon>
        <taxon>Candidatus Minimicrobia</taxon>
    </lineage>
</organism>
<dbReference type="InterPro" id="IPR001351">
    <property type="entry name" value="Ribosomal_uS3_C"/>
</dbReference>
<comment type="function">
    <text evidence="6 8">Binds the lower part of the 30S subunit head. Binds mRNA in the 70S ribosome, positioning it for translation.</text>
</comment>
<dbReference type="EMBL" id="CP076459">
    <property type="protein sequence ID" value="QWQ31067.1"/>
    <property type="molecule type" value="Genomic_DNA"/>
</dbReference>
<dbReference type="Gene3D" id="3.30.1140.32">
    <property type="entry name" value="Ribosomal protein S3, C-terminal domain"/>
    <property type="match status" value="1"/>
</dbReference>
<keyword evidence="12" id="KW-1185">Reference proteome</keyword>
<evidence type="ECO:0000256" key="3">
    <source>
        <dbReference type="ARBA" id="ARBA00022884"/>
    </source>
</evidence>
<evidence type="ECO:0000256" key="6">
    <source>
        <dbReference type="ARBA" id="ARBA00024998"/>
    </source>
</evidence>
<reference evidence="11" key="1">
    <citation type="submission" date="2021-06" db="EMBL/GenBank/DDBJ databases">
        <title>An adapted protocol for Saccharibacteria cultivation: two new species join this phylum of Candidate Phyla Radiations.</title>
        <authorList>
            <person name="Ibrahim A."/>
            <person name="Maatouk M."/>
            <person name="Raoult D."/>
            <person name="Bittar F."/>
        </authorList>
    </citation>
    <scope>NUCLEOTIDE SEQUENCE</scope>
    <source>
        <strain evidence="11">IHU2</strain>
    </source>
</reference>
<dbReference type="HAMAP" id="MF_01309_B">
    <property type="entry name" value="Ribosomal_uS3_B"/>
    <property type="match status" value="1"/>
</dbReference>
<dbReference type="RefSeq" id="WP_129630962.1">
    <property type="nucleotide sequence ID" value="NZ_CP076459.1"/>
</dbReference>
<dbReference type="GO" id="GO:0003735">
    <property type="term" value="F:structural constituent of ribosome"/>
    <property type="evidence" value="ECO:0007669"/>
    <property type="project" value="InterPro"/>
</dbReference>
<dbReference type="FunFam" id="3.30.300.20:FF:000001">
    <property type="entry name" value="30S ribosomal protein S3"/>
    <property type="match status" value="1"/>
</dbReference>
<keyword evidence="3 8" id="KW-0694">RNA-binding</keyword>
<evidence type="ECO:0000256" key="1">
    <source>
        <dbReference type="ARBA" id="ARBA00010761"/>
    </source>
</evidence>
<keyword evidence="5 8" id="KW-0687">Ribonucleoprotein</keyword>
<evidence type="ECO:0000256" key="7">
    <source>
        <dbReference type="ARBA" id="ARBA00035257"/>
    </source>
</evidence>
<accession>A0A8F1MA46</accession>
<dbReference type="GO" id="GO:0006412">
    <property type="term" value="P:translation"/>
    <property type="evidence" value="ECO:0007669"/>
    <property type="project" value="UniProtKB-UniRule"/>
</dbReference>
<dbReference type="KEGG" id="mvl:KOY49_02490"/>
<dbReference type="NCBIfam" id="TIGR01009">
    <property type="entry name" value="rpsC_bact"/>
    <property type="match status" value="1"/>
</dbReference>
<dbReference type="Proteomes" id="UP000677117">
    <property type="component" value="Chromosome"/>
</dbReference>
<dbReference type="Gene3D" id="3.30.300.20">
    <property type="match status" value="1"/>
</dbReference>
<dbReference type="SMART" id="SM00322">
    <property type="entry name" value="KH"/>
    <property type="match status" value="1"/>
</dbReference>
<feature type="domain" description="KH type-2" evidence="10">
    <location>
        <begin position="40"/>
        <end position="109"/>
    </location>
</feature>
<dbReference type="InterPro" id="IPR005704">
    <property type="entry name" value="Ribosomal_uS3_bac-typ"/>
</dbReference>
<dbReference type="InterPro" id="IPR009019">
    <property type="entry name" value="KH_sf_prok-type"/>
</dbReference>
<name>A0A8F1MA46_9BACT</name>
<keyword evidence="4 8" id="KW-0689">Ribosomal protein</keyword>
<dbReference type="GO" id="GO:0003729">
    <property type="term" value="F:mRNA binding"/>
    <property type="evidence" value="ECO:0007669"/>
    <property type="project" value="UniProtKB-UniRule"/>
</dbReference>
<comment type="subunit">
    <text evidence="8">Part of the 30S ribosomal subunit. Forms a tight complex with proteins S10 and S14.</text>
</comment>
<gene>
    <name evidence="8 11" type="primary">rpsC</name>
    <name evidence="11" type="ORF">KOY49_02490</name>
</gene>
<evidence type="ECO:0000256" key="9">
    <source>
        <dbReference type="RuleBase" id="RU003624"/>
    </source>
</evidence>
<dbReference type="AlphaFoldDB" id="A0A8F1MA46"/>
<dbReference type="Pfam" id="PF07650">
    <property type="entry name" value="KH_2"/>
    <property type="match status" value="1"/>
</dbReference>
<dbReference type="InterPro" id="IPR004044">
    <property type="entry name" value="KH_dom_type_2"/>
</dbReference>